<dbReference type="InterPro" id="IPR051768">
    <property type="entry name" value="Bact_secretion_toxin"/>
</dbReference>
<evidence type="ECO:0000256" key="1">
    <source>
        <dbReference type="ARBA" id="ARBA00034117"/>
    </source>
</evidence>
<evidence type="ECO:0000259" key="2">
    <source>
        <dbReference type="Pfam" id="PF04740"/>
    </source>
</evidence>
<name>A0ABW5S2L6_9BACL</name>
<dbReference type="RefSeq" id="WP_253061378.1">
    <property type="nucleotide sequence ID" value="NZ_JAMXWM010000008.1"/>
</dbReference>
<sequence>MSDLVPINVFSNHDVDQELDAADKKRAKMVLDVQDLDQSLTNEYRQITEDLPNIKALYEGLINATRQGADVQPMHFNATAYHDSKIYQIQDKMRKETQNYLAIKKQQEQTRVMNTEASLPTDFRMRLLKDQMNHGMTQGFIDTGKDIVYGFIDMAQDPRKAATNTMIALWNWKQTSALIAQAILKSYDKDMVHGDPYTRSRWVAHALGTIVTAIVTTKGASQVSKVANLEKLGT</sequence>
<dbReference type="Proteomes" id="UP001597399">
    <property type="component" value="Unassembled WGS sequence"/>
</dbReference>
<dbReference type="EMBL" id="JBHUMQ010000023">
    <property type="protein sequence ID" value="MFD2693841.1"/>
    <property type="molecule type" value="Genomic_DNA"/>
</dbReference>
<accession>A0ABW5S2L6</accession>
<dbReference type="PANTHER" id="PTHR34976:SF2">
    <property type="entry name" value="TYPE VII SECRETION SYSTEM PROTEIN ESSD"/>
    <property type="match status" value="1"/>
</dbReference>
<protein>
    <submittedName>
        <fullName evidence="3">T7SS effector LXG polymorphic toxin</fullName>
    </submittedName>
</protein>
<reference evidence="4" key="1">
    <citation type="journal article" date="2019" name="Int. J. Syst. Evol. Microbiol.">
        <title>The Global Catalogue of Microorganisms (GCM) 10K type strain sequencing project: providing services to taxonomists for standard genome sequencing and annotation.</title>
        <authorList>
            <consortium name="The Broad Institute Genomics Platform"/>
            <consortium name="The Broad Institute Genome Sequencing Center for Infectious Disease"/>
            <person name="Wu L."/>
            <person name="Ma J."/>
        </authorList>
    </citation>
    <scope>NUCLEOTIDE SEQUENCE [LARGE SCALE GENOMIC DNA]</scope>
    <source>
        <strain evidence="4">TISTR 2466</strain>
    </source>
</reference>
<organism evidence="3 4">
    <name type="scientific">Sporolactobacillus shoreicorticis</name>
    <dbReference type="NCBI Taxonomy" id="1923877"/>
    <lineage>
        <taxon>Bacteria</taxon>
        <taxon>Bacillati</taxon>
        <taxon>Bacillota</taxon>
        <taxon>Bacilli</taxon>
        <taxon>Bacillales</taxon>
        <taxon>Sporolactobacillaceae</taxon>
        <taxon>Sporolactobacillus</taxon>
    </lineage>
</organism>
<comment type="caution">
    <text evidence="3">The sequence shown here is derived from an EMBL/GenBank/DDBJ whole genome shotgun (WGS) entry which is preliminary data.</text>
</comment>
<dbReference type="InterPro" id="IPR006829">
    <property type="entry name" value="LXG_dom"/>
</dbReference>
<evidence type="ECO:0000313" key="4">
    <source>
        <dbReference type="Proteomes" id="UP001597399"/>
    </source>
</evidence>
<feature type="domain" description="LXG" evidence="2">
    <location>
        <begin position="2"/>
        <end position="72"/>
    </location>
</feature>
<gene>
    <name evidence="3" type="ORF">ACFSUE_09420</name>
</gene>
<keyword evidence="4" id="KW-1185">Reference proteome</keyword>
<proteinExistence type="inferred from homology"/>
<comment type="similarity">
    <text evidence="1">In the N-terminal section; belongs to the LXG family.</text>
</comment>
<dbReference type="Pfam" id="PF04740">
    <property type="entry name" value="LXG"/>
    <property type="match status" value="1"/>
</dbReference>
<dbReference type="PANTHER" id="PTHR34976">
    <property type="entry name" value="RIBONUCLEASE YQCG-RELATED"/>
    <property type="match status" value="1"/>
</dbReference>
<evidence type="ECO:0000313" key="3">
    <source>
        <dbReference type="EMBL" id="MFD2693841.1"/>
    </source>
</evidence>